<dbReference type="InterPro" id="IPR017968">
    <property type="entry name" value="Acylphosphatase_CS"/>
</dbReference>
<gene>
    <name evidence="12" type="ordered locus">PCC7424_3682</name>
</gene>
<dbReference type="AlphaFoldDB" id="B7KHW8"/>
<dbReference type="PIRSF" id="PIRSF006256">
    <property type="entry name" value="CMPcnvr_hdrg_mat"/>
    <property type="match status" value="1"/>
</dbReference>
<keyword evidence="6" id="KW-0862">Zinc</keyword>
<evidence type="ECO:0000256" key="4">
    <source>
        <dbReference type="ARBA" id="ARBA00022723"/>
    </source>
</evidence>
<dbReference type="InterPro" id="IPR043129">
    <property type="entry name" value="ATPase_NBD"/>
</dbReference>
<dbReference type="InterPro" id="IPR001792">
    <property type="entry name" value="Acylphosphatase-like_dom"/>
</dbReference>
<accession>B7KHW8</accession>
<evidence type="ECO:0000256" key="5">
    <source>
        <dbReference type="ARBA" id="ARBA00022771"/>
    </source>
</evidence>
<feature type="domain" description="Acylphosphatase-like" evidence="10">
    <location>
        <begin position="9"/>
        <end position="95"/>
    </location>
</feature>
<dbReference type="GO" id="GO:0016743">
    <property type="term" value="F:carboxyl- or carbamoyltransferase activity"/>
    <property type="evidence" value="ECO:0007669"/>
    <property type="project" value="UniProtKB-UniRule"/>
</dbReference>
<protein>
    <recommendedName>
        <fullName evidence="8">Carbamoyltransferase</fullName>
        <ecNumber evidence="8">6.2.-.-</ecNumber>
    </recommendedName>
</protein>
<dbReference type="Proteomes" id="UP000002384">
    <property type="component" value="Chromosome"/>
</dbReference>
<dbReference type="OrthoDB" id="9808093at2"/>
<dbReference type="GO" id="GO:0003725">
    <property type="term" value="F:double-stranded RNA binding"/>
    <property type="evidence" value="ECO:0007669"/>
    <property type="project" value="InterPro"/>
</dbReference>
<evidence type="ECO:0000259" key="10">
    <source>
        <dbReference type="PROSITE" id="PS51160"/>
    </source>
</evidence>
<evidence type="ECO:0000256" key="6">
    <source>
        <dbReference type="ARBA" id="ARBA00022833"/>
    </source>
</evidence>
<dbReference type="PROSITE" id="PS51163">
    <property type="entry name" value="YRDC"/>
    <property type="match status" value="1"/>
</dbReference>
<reference evidence="13" key="1">
    <citation type="journal article" date="2011" name="MBio">
        <title>Novel metabolic attributes of the genus Cyanothece, comprising a group of unicellular nitrogen-fixing Cyanobacteria.</title>
        <authorList>
            <person name="Bandyopadhyay A."/>
            <person name="Elvitigala T."/>
            <person name="Welsh E."/>
            <person name="Stockel J."/>
            <person name="Liberton M."/>
            <person name="Min H."/>
            <person name="Sherman L.A."/>
            <person name="Pakrasi H.B."/>
        </authorList>
    </citation>
    <scope>NUCLEOTIDE SEQUENCE [LARGE SCALE GENOMIC DNA]</scope>
    <source>
        <strain evidence="13">PCC 7424</strain>
    </source>
</reference>
<keyword evidence="9" id="KW-0378">Hydrolase</keyword>
<feature type="active site" evidence="9">
    <location>
        <position position="42"/>
    </location>
</feature>
<dbReference type="Gene3D" id="3.30.420.40">
    <property type="match status" value="1"/>
</dbReference>
<dbReference type="Pfam" id="PF01300">
    <property type="entry name" value="Sua5_yciO_yrdC"/>
    <property type="match status" value="1"/>
</dbReference>
<dbReference type="RefSeq" id="WP_015955658.1">
    <property type="nucleotide sequence ID" value="NC_011729.1"/>
</dbReference>
<dbReference type="InterPro" id="IPR055128">
    <property type="entry name" value="HypF_C_2"/>
</dbReference>
<comment type="similarity">
    <text evidence="2 8">Belongs to the carbamoyltransferase HypF family.</text>
</comment>
<dbReference type="Pfam" id="PF00708">
    <property type="entry name" value="Acylphosphatase"/>
    <property type="match status" value="1"/>
</dbReference>
<dbReference type="HOGENOM" id="CLU_009164_0_0_3"/>
<dbReference type="InterPro" id="IPR051060">
    <property type="entry name" value="Carbamoyltrans_HypF-like"/>
</dbReference>
<dbReference type="GO" id="GO:0016874">
    <property type="term" value="F:ligase activity"/>
    <property type="evidence" value="ECO:0007669"/>
    <property type="project" value="UniProtKB-UniRule"/>
</dbReference>
<name>B7KHW8_GLOC7</name>
<dbReference type="EMBL" id="CP001291">
    <property type="protein sequence ID" value="ACK72065.1"/>
    <property type="molecule type" value="Genomic_DNA"/>
</dbReference>
<dbReference type="InterPro" id="IPR036046">
    <property type="entry name" value="Acylphosphatase-like_dom_sf"/>
</dbReference>
<dbReference type="Gene3D" id="3.30.420.360">
    <property type="match status" value="1"/>
</dbReference>
<dbReference type="EC" id="6.2.-.-" evidence="8"/>
<evidence type="ECO:0000256" key="1">
    <source>
        <dbReference type="ARBA" id="ARBA00004711"/>
    </source>
</evidence>
<dbReference type="Pfam" id="PF07503">
    <property type="entry name" value="zf-HYPF"/>
    <property type="match status" value="2"/>
</dbReference>
<evidence type="ECO:0000256" key="7">
    <source>
        <dbReference type="ARBA" id="ARBA00048220"/>
    </source>
</evidence>
<keyword evidence="5" id="KW-0863">Zinc-finger</keyword>
<dbReference type="STRING" id="65393.PCC7424_3682"/>
<evidence type="ECO:0000313" key="13">
    <source>
        <dbReference type="Proteomes" id="UP000002384"/>
    </source>
</evidence>
<keyword evidence="3" id="KW-0436">Ligase</keyword>
<comment type="catalytic activity">
    <reaction evidence="7">
        <text>C-terminal L-cysteinyl-[HypE protein] + carbamoyl phosphate + ATP + H2O = C-terminal S-carboxamide-L-cysteinyl-[HypE protein] + AMP + phosphate + diphosphate + H(+)</text>
        <dbReference type="Rhea" id="RHEA:55636"/>
        <dbReference type="Rhea" id="RHEA-COMP:14247"/>
        <dbReference type="Rhea" id="RHEA-COMP:14392"/>
        <dbReference type="ChEBI" id="CHEBI:15377"/>
        <dbReference type="ChEBI" id="CHEBI:15378"/>
        <dbReference type="ChEBI" id="CHEBI:30616"/>
        <dbReference type="ChEBI" id="CHEBI:33019"/>
        <dbReference type="ChEBI" id="CHEBI:43474"/>
        <dbReference type="ChEBI" id="CHEBI:58228"/>
        <dbReference type="ChEBI" id="CHEBI:76913"/>
        <dbReference type="ChEBI" id="CHEBI:139126"/>
        <dbReference type="ChEBI" id="CHEBI:456215"/>
    </reaction>
</comment>
<dbReference type="UniPathway" id="UPA00335"/>
<keyword evidence="4" id="KW-0479">Metal-binding</keyword>
<dbReference type="PROSITE" id="PS00150">
    <property type="entry name" value="ACYLPHOSPHATASE_1"/>
    <property type="match status" value="1"/>
</dbReference>
<dbReference type="Pfam" id="PF17788">
    <property type="entry name" value="HypF_C"/>
    <property type="match status" value="1"/>
</dbReference>
<dbReference type="PROSITE" id="PS51160">
    <property type="entry name" value="ACYLPHOSPHATASE_3"/>
    <property type="match status" value="1"/>
</dbReference>
<dbReference type="PANTHER" id="PTHR42959:SF1">
    <property type="entry name" value="CARBAMOYLTRANSFERASE HYPF"/>
    <property type="match status" value="1"/>
</dbReference>
<dbReference type="Pfam" id="PF22521">
    <property type="entry name" value="HypF_C_2"/>
    <property type="match status" value="1"/>
</dbReference>
<evidence type="ECO:0000256" key="2">
    <source>
        <dbReference type="ARBA" id="ARBA00008097"/>
    </source>
</evidence>
<evidence type="ECO:0000256" key="9">
    <source>
        <dbReference type="PROSITE-ProRule" id="PRU00520"/>
    </source>
</evidence>
<evidence type="ECO:0000256" key="8">
    <source>
        <dbReference type="PIRNR" id="PIRNR006256"/>
    </source>
</evidence>
<dbReference type="GO" id="GO:0051604">
    <property type="term" value="P:protein maturation"/>
    <property type="evidence" value="ECO:0007669"/>
    <property type="project" value="TreeGrafter"/>
</dbReference>
<dbReference type="SUPFAM" id="SSF53067">
    <property type="entry name" value="Actin-like ATPase domain"/>
    <property type="match status" value="1"/>
</dbReference>
<proteinExistence type="inferred from homology"/>
<dbReference type="Gene3D" id="3.30.110.120">
    <property type="match status" value="1"/>
</dbReference>
<dbReference type="InterPro" id="IPR011125">
    <property type="entry name" value="Znf_HypF"/>
</dbReference>
<dbReference type="GO" id="GO:0003998">
    <property type="term" value="F:acylphosphatase activity"/>
    <property type="evidence" value="ECO:0007669"/>
    <property type="project" value="UniProtKB-EC"/>
</dbReference>
<organism evidence="12 13">
    <name type="scientific">Gloeothece citriformis (strain PCC 7424)</name>
    <name type="common">Cyanothece sp. (strain PCC 7424)</name>
    <dbReference type="NCBI Taxonomy" id="65393"/>
    <lineage>
        <taxon>Bacteria</taxon>
        <taxon>Bacillati</taxon>
        <taxon>Cyanobacteriota</taxon>
        <taxon>Cyanophyceae</taxon>
        <taxon>Oscillatoriophycideae</taxon>
        <taxon>Chroococcales</taxon>
        <taxon>Aphanothecaceae</taxon>
        <taxon>Gloeothece</taxon>
        <taxon>Gloeothece citriformis</taxon>
    </lineage>
</organism>
<dbReference type="GO" id="GO:0008270">
    <property type="term" value="F:zinc ion binding"/>
    <property type="evidence" value="ECO:0007669"/>
    <property type="project" value="UniProtKB-KW"/>
</dbReference>
<dbReference type="SUPFAM" id="SSF55821">
    <property type="entry name" value="YrdC/RibB"/>
    <property type="match status" value="1"/>
</dbReference>
<keyword evidence="13" id="KW-1185">Reference proteome</keyword>
<dbReference type="SUPFAM" id="SSF54975">
    <property type="entry name" value="Acylphosphatase/BLUF domain-like"/>
    <property type="match status" value="1"/>
</dbReference>
<evidence type="ECO:0000259" key="11">
    <source>
        <dbReference type="PROSITE" id="PS51163"/>
    </source>
</evidence>
<sequence length="780" mass="87758">MADNTTKQRLSLIIRGAVQGVGFRPFIYRLATELDLVGWVNNSSVGVFIEVEGDKDQLDTFLRRVQTENPPRSQIQAIETQWLDLTGYKTFEIRHSVSGEKTAVVLPDLATCPDCLQDIFDPHNRRYRYPFTNCTNCGPRYTIIEALPYDRCHTTMKGFKLCPQCQAEYENPLDRRFHAQPNACPKCGPHLELWDQQGQILETHESALMATATAIREGKIVAIKGLGGFHLVVDARNTTAVQELRKRKQRPDKPFAVMYPSLNLLKEHCLVTPTEEALLNSAECPIVLLKVLSSNFRSPLTPLYKGGNIRKEGEISPAVAPNNPYLGVMLPYTPLHHLLLAELGFPIVATSGNISDEPICIDELEALQKLNQIADLFLIHNRPIFRPVDDSIVRMMGGREMVMRRARGYAPFPIMIKSSPTHSQPSILAVGGHLKNTIAIARPPQIFLSQHIGDLETPAAFEYFQQVIASLRGLYDFNPQLIARDAHPDYISSQFAQEQNLPLIKVQHHYAHVLSCMAEHGLEPPVLGVAWDGTGYGEDETIWGGEFIYVTEDHYQRVAHFRPWRLPGGEKAVKEPRRSALGLLEAINLPKTSIEKAFTPQELVLLQTILKKHLNSPLTSSVGRLFDGVASLLNIRHQASFEGQAAMELEFIIGETITDKYYDFLLSSSTPTVIDWSPIIKAILNDIFCNISLGQISVKFHNTLVKIILEIVKRFPAHQIVLTGGCFQNRYLTERAIEQLQQHHYRPYWHQSIPPNDGGIALGQVIATLSKRMYINDQEV</sequence>
<dbReference type="KEGG" id="cyc:PCC7424_3682"/>
<dbReference type="InterPro" id="IPR041440">
    <property type="entry name" value="HypF_C"/>
</dbReference>
<dbReference type="FunFam" id="3.30.420.40:FF:000124">
    <property type="entry name" value="Carbamoyltransferase HypF"/>
    <property type="match status" value="1"/>
</dbReference>
<dbReference type="eggNOG" id="COG0068">
    <property type="taxonomic scope" value="Bacteria"/>
</dbReference>
<dbReference type="InterPro" id="IPR006070">
    <property type="entry name" value="Sua5-like_dom"/>
</dbReference>
<dbReference type="NCBIfam" id="TIGR00143">
    <property type="entry name" value="hypF"/>
    <property type="match status" value="1"/>
</dbReference>
<dbReference type="InterPro" id="IPR004421">
    <property type="entry name" value="Carbamoyltransferase_HypF"/>
</dbReference>
<comment type="catalytic activity">
    <reaction evidence="9">
        <text>an acyl phosphate + H2O = a carboxylate + phosphate + H(+)</text>
        <dbReference type="Rhea" id="RHEA:14965"/>
        <dbReference type="ChEBI" id="CHEBI:15377"/>
        <dbReference type="ChEBI" id="CHEBI:15378"/>
        <dbReference type="ChEBI" id="CHEBI:29067"/>
        <dbReference type="ChEBI" id="CHEBI:43474"/>
        <dbReference type="ChEBI" id="CHEBI:59918"/>
        <dbReference type="EC" id="3.6.1.7"/>
    </reaction>
</comment>
<evidence type="ECO:0000256" key="3">
    <source>
        <dbReference type="ARBA" id="ARBA00022598"/>
    </source>
</evidence>
<evidence type="ECO:0000313" key="12">
    <source>
        <dbReference type="EMBL" id="ACK72065.1"/>
    </source>
</evidence>
<feature type="active site" evidence="9">
    <location>
        <position position="24"/>
    </location>
</feature>
<comment type="pathway">
    <text evidence="1">Protein modification; [NiFe] hydrogenase maturation.</text>
</comment>
<feature type="domain" description="YrdC-like" evidence="11">
    <location>
        <begin position="205"/>
        <end position="408"/>
    </location>
</feature>
<dbReference type="InterPro" id="IPR017945">
    <property type="entry name" value="DHBP_synth_RibB-like_a/b_dom"/>
</dbReference>
<dbReference type="PANTHER" id="PTHR42959">
    <property type="entry name" value="CARBAMOYLTRANSFERASE"/>
    <property type="match status" value="1"/>
</dbReference>
<dbReference type="Gene3D" id="3.90.870.50">
    <property type="match status" value="1"/>
</dbReference>